<dbReference type="AlphaFoldDB" id="A0A512HTW1"/>
<sequence length="114" mass="11812">MQGQFADARSVSAALFNNAAFSEVLASAHILLAAPDGTVTTRQVAAAIGRSDSVVRPVLLRLVAAGLLVDEGSKAGRGPRPFARGRPELWKELLRVVSVVSGAPVDLLDVAPSP</sequence>
<evidence type="ECO:0000313" key="1">
    <source>
        <dbReference type="EMBL" id="GEO88893.1"/>
    </source>
</evidence>
<reference evidence="1 2" key="1">
    <citation type="submission" date="2019-07" db="EMBL/GenBank/DDBJ databases">
        <title>Whole genome shotgun sequence of Aeromicrobium flavum NBRC 107625.</title>
        <authorList>
            <person name="Hosoyama A."/>
            <person name="Uohara A."/>
            <person name="Ohji S."/>
            <person name="Ichikawa N."/>
        </authorList>
    </citation>
    <scope>NUCLEOTIDE SEQUENCE [LARGE SCALE GENOMIC DNA]</scope>
    <source>
        <strain evidence="1 2">NBRC 107625</strain>
    </source>
</reference>
<protein>
    <recommendedName>
        <fullName evidence="3">Transcriptional regulator</fullName>
    </recommendedName>
</protein>
<gene>
    <name evidence="1" type="ORF">AFL01nite_12200</name>
</gene>
<evidence type="ECO:0000313" key="2">
    <source>
        <dbReference type="Proteomes" id="UP000321769"/>
    </source>
</evidence>
<comment type="caution">
    <text evidence="1">The sequence shown here is derived from an EMBL/GenBank/DDBJ whole genome shotgun (WGS) entry which is preliminary data.</text>
</comment>
<proteinExistence type="predicted"/>
<name>A0A512HTW1_9ACTN</name>
<dbReference type="EMBL" id="BJZQ01000004">
    <property type="protein sequence ID" value="GEO88893.1"/>
    <property type="molecule type" value="Genomic_DNA"/>
</dbReference>
<evidence type="ECO:0008006" key="3">
    <source>
        <dbReference type="Google" id="ProtNLM"/>
    </source>
</evidence>
<organism evidence="1 2">
    <name type="scientific">Aeromicrobium flavum</name>
    <dbReference type="NCBI Taxonomy" id="416568"/>
    <lineage>
        <taxon>Bacteria</taxon>
        <taxon>Bacillati</taxon>
        <taxon>Actinomycetota</taxon>
        <taxon>Actinomycetes</taxon>
        <taxon>Propionibacteriales</taxon>
        <taxon>Nocardioidaceae</taxon>
        <taxon>Aeromicrobium</taxon>
    </lineage>
</organism>
<keyword evidence="2" id="KW-1185">Reference proteome</keyword>
<dbReference type="RefSeq" id="WP_146826481.1">
    <property type="nucleotide sequence ID" value="NZ_BAAAYQ010000001.1"/>
</dbReference>
<accession>A0A512HTW1</accession>
<dbReference type="Proteomes" id="UP000321769">
    <property type="component" value="Unassembled WGS sequence"/>
</dbReference>